<keyword evidence="5" id="KW-0597">Phosphoprotein</keyword>
<keyword evidence="1" id="KW-0547">Nucleotide-binding</keyword>
<dbReference type="AlphaFoldDB" id="A0A7J5Q7F2"/>
<evidence type="ECO:0000256" key="2">
    <source>
        <dbReference type="ARBA" id="ARBA00022840"/>
    </source>
</evidence>
<feature type="domain" description="Sigma-54 factor interaction" evidence="6">
    <location>
        <begin position="127"/>
        <end position="356"/>
    </location>
</feature>
<keyword evidence="2" id="KW-0067">ATP-binding</keyword>
<dbReference type="FunFam" id="3.40.50.300:FF:000006">
    <property type="entry name" value="DNA-binding transcriptional regulator NtrC"/>
    <property type="match status" value="1"/>
</dbReference>
<feature type="modified residue" description="4-aspartylphosphate" evidence="5">
    <location>
        <position position="52"/>
    </location>
</feature>
<organism evidence="8 9">
    <name type="scientific">Bacteroides xylanisolvens</name>
    <dbReference type="NCBI Taxonomy" id="371601"/>
    <lineage>
        <taxon>Bacteria</taxon>
        <taxon>Pseudomonadati</taxon>
        <taxon>Bacteroidota</taxon>
        <taxon>Bacteroidia</taxon>
        <taxon>Bacteroidales</taxon>
        <taxon>Bacteroidaceae</taxon>
        <taxon>Bacteroides</taxon>
    </lineage>
</organism>
<dbReference type="Pfam" id="PF02954">
    <property type="entry name" value="HTH_8"/>
    <property type="match status" value="1"/>
</dbReference>
<dbReference type="PANTHER" id="PTHR32071">
    <property type="entry name" value="TRANSCRIPTIONAL REGULATORY PROTEIN"/>
    <property type="match status" value="1"/>
</dbReference>
<dbReference type="GO" id="GO:0000160">
    <property type="term" value="P:phosphorelay signal transduction system"/>
    <property type="evidence" value="ECO:0007669"/>
    <property type="project" value="InterPro"/>
</dbReference>
<dbReference type="Proteomes" id="UP000438288">
    <property type="component" value="Unassembled WGS sequence"/>
</dbReference>
<dbReference type="GO" id="GO:0005524">
    <property type="term" value="F:ATP binding"/>
    <property type="evidence" value="ECO:0007669"/>
    <property type="project" value="UniProtKB-KW"/>
</dbReference>
<keyword evidence="4" id="KW-0804">Transcription</keyword>
<dbReference type="Gene3D" id="3.40.50.2300">
    <property type="match status" value="1"/>
</dbReference>
<evidence type="ECO:0000313" key="9">
    <source>
        <dbReference type="Proteomes" id="UP000438288"/>
    </source>
</evidence>
<dbReference type="Pfam" id="PF00072">
    <property type="entry name" value="Response_reg"/>
    <property type="match status" value="1"/>
</dbReference>
<dbReference type="PROSITE" id="PS50045">
    <property type="entry name" value="SIGMA54_INTERACT_4"/>
    <property type="match status" value="1"/>
</dbReference>
<evidence type="ECO:0000256" key="3">
    <source>
        <dbReference type="ARBA" id="ARBA00023015"/>
    </source>
</evidence>
<dbReference type="Gene3D" id="1.10.10.60">
    <property type="entry name" value="Homeodomain-like"/>
    <property type="match status" value="1"/>
</dbReference>
<gene>
    <name evidence="8" type="ORF">GAZ43_19870</name>
</gene>
<evidence type="ECO:0000256" key="5">
    <source>
        <dbReference type="PROSITE-ProRule" id="PRU00169"/>
    </source>
</evidence>
<name>A0A7J5Q7F2_9BACE</name>
<dbReference type="Pfam" id="PF00158">
    <property type="entry name" value="Sigma54_activat"/>
    <property type="match status" value="1"/>
</dbReference>
<dbReference type="SMART" id="SM00382">
    <property type="entry name" value="AAA"/>
    <property type="match status" value="1"/>
</dbReference>
<dbReference type="InterPro" id="IPR011006">
    <property type="entry name" value="CheY-like_superfamily"/>
</dbReference>
<evidence type="ECO:0000259" key="7">
    <source>
        <dbReference type="PROSITE" id="PS50110"/>
    </source>
</evidence>
<dbReference type="GO" id="GO:0006355">
    <property type="term" value="P:regulation of DNA-templated transcription"/>
    <property type="evidence" value="ECO:0007669"/>
    <property type="project" value="InterPro"/>
</dbReference>
<dbReference type="SUPFAM" id="SSF52540">
    <property type="entry name" value="P-loop containing nucleoside triphosphate hydrolases"/>
    <property type="match status" value="1"/>
</dbReference>
<evidence type="ECO:0000313" key="8">
    <source>
        <dbReference type="EMBL" id="KAB6337105.1"/>
    </source>
</evidence>
<dbReference type="RefSeq" id="WP_008647143.1">
    <property type="nucleotide sequence ID" value="NZ_JANUUS010000003.1"/>
</dbReference>
<dbReference type="InterPro" id="IPR002197">
    <property type="entry name" value="HTH_Fis"/>
</dbReference>
<dbReference type="InterPro" id="IPR009057">
    <property type="entry name" value="Homeodomain-like_sf"/>
</dbReference>
<evidence type="ECO:0000256" key="4">
    <source>
        <dbReference type="ARBA" id="ARBA00023163"/>
    </source>
</evidence>
<dbReference type="InterPro" id="IPR003593">
    <property type="entry name" value="AAA+_ATPase"/>
</dbReference>
<dbReference type="EMBL" id="WDCP01000063">
    <property type="protein sequence ID" value="KAB6337105.1"/>
    <property type="molecule type" value="Genomic_DNA"/>
</dbReference>
<dbReference type="SUPFAM" id="SSF52172">
    <property type="entry name" value="CheY-like"/>
    <property type="match status" value="1"/>
</dbReference>
<dbReference type="SUPFAM" id="SSF46689">
    <property type="entry name" value="Homeodomain-like"/>
    <property type="match status" value="1"/>
</dbReference>
<proteinExistence type="predicted"/>
<dbReference type="Gene3D" id="3.40.50.300">
    <property type="entry name" value="P-loop containing nucleotide triphosphate hydrolases"/>
    <property type="match status" value="1"/>
</dbReference>
<evidence type="ECO:0000259" key="6">
    <source>
        <dbReference type="PROSITE" id="PS50045"/>
    </source>
</evidence>
<dbReference type="InterPro" id="IPR027417">
    <property type="entry name" value="P-loop_NTPase"/>
</dbReference>
<dbReference type="PROSITE" id="PS50110">
    <property type="entry name" value="RESPONSE_REGULATORY"/>
    <property type="match status" value="1"/>
</dbReference>
<evidence type="ECO:0000256" key="1">
    <source>
        <dbReference type="ARBA" id="ARBA00022741"/>
    </source>
</evidence>
<dbReference type="PANTHER" id="PTHR32071:SF14">
    <property type="entry name" value="TRANSCRIPTIONAL REGULATORY PROTEIN RTCR"/>
    <property type="match status" value="1"/>
</dbReference>
<protein>
    <submittedName>
        <fullName evidence="8">Sigma-54-dependent Fis family transcriptional regulator</fullName>
    </submittedName>
</protein>
<keyword evidence="3" id="KW-0805">Transcription regulation</keyword>
<dbReference type="GO" id="GO:0043565">
    <property type="term" value="F:sequence-specific DNA binding"/>
    <property type="evidence" value="ECO:0007669"/>
    <property type="project" value="InterPro"/>
</dbReference>
<dbReference type="InterPro" id="IPR058031">
    <property type="entry name" value="AAA_lid_NorR"/>
</dbReference>
<dbReference type="InterPro" id="IPR001789">
    <property type="entry name" value="Sig_transdc_resp-reg_receiver"/>
</dbReference>
<dbReference type="Pfam" id="PF25601">
    <property type="entry name" value="AAA_lid_14"/>
    <property type="match status" value="1"/>
</dbReference>
<accession>A0A7J5Q7F2</accession>
<feature type="domain" description="Response regulatory" evidence="7">
    <location>
        <begin position="3"/>
        <end position="117"/>
    </location>
</feature>
<dbReference type="CDD" id="cd00009">
    <property type="entry name" value="AAA"/>
    <property type="match status" value="1"/>
</dbReference>
<sequence>MKAILIIEDDIIFSRTISNWLVKQGMKTQCVTTIADARRAIAGKAFSLILADMRLPDDNSLSLLEWMKEKRCTVPVIIMTNYGEVENAVTAIKLGATDYLRKPVQPDILLELIAGIREEDSGKPSFYRGESSKTQEMYRQIELIACADISVLLRGASGTGKEHVAHEIHERSHRRDRPYIPVDCGTIPEDLAASEFFGHLRGAFTGAENDKAGLFRTADRGTLFLDEIGNLSYRTQVMLLRALQEKRYRPLGDTKEYPFDIRLIAATNENLEKAIAEGRFREDLFHRLNEFTIRLPLLTECREDILPLADFFLEEANSKLGKRVEGFGREARNRLVAYHWPGNMREMKNVIRGAVLLTPDRKWIAPDSLVFPMTERDGAGVSGVTALNDAQKEKECILRALEQTGGNRKEAAKLLGISRSTLYDKLRKYGF</sequence>
<comment type="caution">
    <text evidence="8">The sequence shown here is derived from an EMBL/GenBank/DDBJ whole genome shotgun (WGS) entry which is preliminary data.</text>
</comment>
<dbReference type="SMART" id="SM00448">
    <property type="entry name" value="REC"/>
    <property type="match status" value="1"/>
</dbReference>
<dbReference type="PRINTS" id="PR01590">
    <property type="entry name" value="HTHFIS"/>
</dbReference>
<dbReference type="Gene3D" id="1.10.8.60">
    <property type="match status" value="1"/>
</dbReference>
<reference evidence="8 9" key="1">
    <citation type="journal article" date="2019" name="Nat. Med.">
        <title>A library of human gut bacterial isolates paired with longitudinal multiomics data enables mechanistic microbiome research.</title>
        <authorList>
            <person name="Poyet M."/>
            <person name="Groussin M."/>
            <person name="Gibbons S.M."/>
            <person name="Avila-Pacheco J."/>
            <person name="Jiang X."/>
            <person name="Kearney S.M."/>
            <person name="Perrotta A.R."/>
            <person name="Berdy B."/>
            <person name="Zhao S."/>
            <person name="Lieberman T.D."/>
            <person name="Swanson P.K."/>
            <person name="Smith M."/>
            <person name="Roesemann S."/>
            <person name="Alexander J.E."/>
            <person name="Rich S.A."/>
            <person name="Livny J."/>
            <person name="Vlamakis H."/>
            <person name="Clish C."/>
            <person name="Bullock K."/>
            <person name="Deik A."/>
            <person name="Scott J."/>
            <person name="Pierce K.A."/>
            <person name="Xavier R.J."/>
            <person name="Alm E.J."/>
        </authorList>
    </citation>
    <scope>NUCLEOTIDE SEQUENCE [LARGE SCALE GENOMIC DNA]</scope>
    <source>
        <strain evidence="8 9">BIOML-A16</strain>
    </source>
</reference>
<dbReference type="InterPro" id="IPR002078">
    <property type="entry name" value="Sigma_54_int"/>
</dbReference>